<dbReference type="STRING" id="1844972.A7K91_07460"/>
<protein>
    <submittedName>
        <fullName evidence="1">Uncharacterized protein</fullName>
    </submittedName>
</protein>
<dbReference type="Proteomes" id="UP000092024">
    <property type="component" value="Unassembled WGS sequence"/>
</dbReference>
<dbReference type="EMBL" id="LYPA01000045">
    <property type="protein sequence ID" value="OBR66680.1"/>
    <property type="molecule type" value="Genomic_DNA"/>
</dbReference>
<keyword evidence="2" id="KW-1185">Reference proteome</keyword>
<sequence>MNSETKSNLLSESLNIVYSTIDYTTIKNTNKQAGSAYLHENIQKVLPPLKINPYIERGLLTI</sequence>
<reference evidence="1 2" key="1">
    <citation type="submission" date="2016-05" db="EMBL/GenBank/DDBJ databases">
        <title>Paenibacillus oryzae. sp. nov., isolated from the rice root.</title>
        <authorList>
            <person name="Zhang J."/>
            <person name="Zhang X."/>
        </authorList>
    </citation>
    <scope>NUCLEOTIDE SEQUENCE [LARGE SCALE GENOMIC DNA]</scope>
    <source>
        <strain evidence="1 2">1DrF-4</strain>
    </source>
</reference>
<name>A0A1A5YMR0_9BACL</name>
<accession>A0A1A5YMR0</accession>
<comment type="caution">
    <text evidence="1">The sequence shown here is derived from an EMBL/GenBank/DDBJ whole genome shotgun (WGS) entry which is preliminary data.</text>
</comment>
<organism evidence="1 2">
    <name type="scientific">Paenibacillus oryzae</name>
    <dbReference type="NCBI Taxonomy" id="1844972"/>
    <lineage>
        <taxon>Bacteria</taxon>
        <taxon>Bacillati</taxon>
        <taxon>Bacillota</taxon>
        <taxon>Bacilli</taxon>
        <taxon>Bacillales</taxon>
        <taxon>Paenibacillaceae</taxon>
        <taxon>Paenibacillus</taxon>
    </lineage>
</organism>
<evidence type="ECO:0000313" key="2">
    <source>
        <dbReference type="Proteomes" id="UP000092024"/>
    </source>
</evidence>
<dbReference type="AlphaFoldDB" id="A0A1A5YMR0"/>
<proteinExistence type="predicted"/>
<gene>
    <name evidence="1" type="ORF">A7K91_07460</name>
</gene>
<evidence type="ECO:0000313" key="1">
    <source>
        <dbReference type="EMBL" id="OBR66680.1"/>
    </source>
</evidence>